<dbReference type="RefSeq" id="XP_025532057.1">
    <property type="nucleotide sequence ID" value="XM_025675919.1"/>
</dbReference>
<dbReference type="AlphaFoldDB" id="A0A8T8XD05"/>
<evidence type="ECO:0000256" key="1">
    <source>
        <dbReference type="SAM" id="MobiDB-lite"/>
    </source>
</evidence>
<proteinExistence type="predicted"/>
<feature type="region of interest" description="Disordered" evidence="1">
    <location>
        <begin position="43"/>
        <end position="73"/>
    </location>
</feature>
<reference evidence="3 4" key="1">
    <citation type="submission" date="2018-02" db="EMBL/GenBank/DDBJ databases">
        <title>The genomes of Aspergillus section Nigri reveals drivers in fungal speciation.</title>
        <authorList>
            <consortium name="DOE Joint Genome Institute"/>
            <person name="Vesth T.C."/>
            <person name="Nybo J."/>
            <person name="Theobald S."/>
            <person name="Brandl J."/>
            <person name="Frisvad J.C."/>
            <person name="Nielsen K.F."/>
            <person name="Lyhne E.K."/>
            <person name="Kogle M.E."/>
            <person name="Kuo A."/>
            <person name="Riley R."/>
            <person name="Clum A."/>
            <person name="Nolan M."/>
            <person name="Lipzen A."/>
            <person name="Salamov A."/>
            <person name="Henrissat B."/>
            <person name="Wiebenga A."/>
            <person name="De vries R.P."/>
            <person name="Grigoriev I.V."/>
            <person name="Mortensen U.H."/>
            <person name="Andersen M.R."/>
            <person name="Baker S.E."/>
        </authorList>
    </citation>
    <scope>NUCLEOTIDE SEQUENCE [LARGE SCALE GENOMIC DNA]</scope>
    <source>
        <strain evidence="3 4">CBS 114.51</strain>
    </source>
</reference>
<feature type="region of interest" description="Disordered" evidence="1">
    <location>
        <begin position="132"/>
        <end position="171"/>
    </location>
</feature>
<evidence type="ECO:0000313" key="3">
    <source>
        <dbReference type="EMBL" id="RAH86163.1"/>
    </source>
</evidence>
<keyword evidence="2" id="KW-0812">Transmembrane</keyword>
<name>A0A8T8XD05_ASPJA</name>
<keyword evidence="4" id="KW-1185">Reference proteome</keyword>
<dbReference type="EMBL" id="KZ824773">
    <property type="protein sequence ID" value="RAH86163.1"/>
    <property type="molecule type" value="Genomic_DNA"/>
</dbReference>
<keyword evidence="2" id="KW-0472">Membrane</keyword>
<feature type="non-terminal residue" evidence="3">
    <location>
        <position position="280"/>
    </location>
</feature>
<sequence>MYGRIHSLEITIRRLGIITHIQAELQIDRVHHSDAILEIENDPLLGHEGGAQHERQGVRRPGNAKGPDDDACPAPVRVGPAQMLGDKQVEDRVLGHLVLDVLLVPAMHHEGRLAGTDLGPGDIARVVGSHDAKRGAGVQGHRAESLRRPQPHPRLHVAPAGQLPRAARPQGVLEAEVRRDHQFRRREGTHRLRFVVGGGKGDPEGRVVLLPVFRGVVGWVVLVAGTGVGVAGMSLLGFRVVLLGRMVRGLVILLVLARMVLGPDHLAIGNVNIRTIEGEH</sequence>
<gene>
    <name evidence="3" type="ORF">BO86DRAFT_434798</name>
</gene>
<evidence type="ECO:0000313" key="4">
    <source>
        <dbReference type="Proteomes" id="UP000249497"/>
    </source>
</evidence>
<dbReference type="Proteomes" id="UP000249497">
    <property type="component" value="Unassembled WGS sequence"/>
</dbReference>
<feature type="transmembrane region" description="Helical" evidence="2">
    <location>
        <begin position="216"/>
        <end position="236"/>
    </location>
</feature>
<evidence type="ECO:0000256" key="2">
    <source>
        <dbReference type="SAM" id="Phobius"/>
    </source>
</evidence>
<dbReference type="GeneID" id="37179612"/>
<protein>
    <submittedName>
        <fullName evidence="3">Uncharacterized protein</fullName>
    </submittedName>
</protein>
<organism evidence="3 4">
    <name type="scientific">Aspergillus japonicus CBS 114.51</name>
    <dbReference type="NCBI Taxonomy" id="1448312"/>
    <lineage>
        <taxon>Eukaryota</taxon>
        <taxon>Fungi</taxon>
        <taxon>Dikarya</taxon>
        <taxon>Ascomycota</taxon>
        <taxon>Pezizomycotina</taxon>
        <taxon>Eurotiomycetes</taxon>
        <taxon>Eurotiomycetidae</taxon>
        <taxon>Eurotiales</taxon>
        <taxon>Aspergillaceae</taxon>
        <taxon>Aspergillus</taxon>
        <taxon>Aspergillus subgen. Circumdati</taxon>
    </lineage>
</organism>
<keyword evidence="2" id="KW-1133">Transmembrane helix</keyword>
<accession>A0A8T8XD05</accession>